<sequence length="332" mass="37755">MASRGWGPWSRIKLEALADYLTAFTIASKSAGHTLYLDLFAGAPDNFERGTGNVILGSGHRALSTDPPFDRVVLCELQQRTAETLRKTLQDAYPGRDLVVLPGDCNIEIPKHLDTYDYSWRRGAAVFAMVDQFSAEITWETLRYLASWRQNKRGFKVELWLYFGHALLPRGLQFTGDEPDPEYAQRVDRMFGTTQWRELWYARRDGVLNAEQFRDELVNLMRWRLEKELGYATTIPLEFTNTNGQPIYTVIFATSNATGNKIMESVFAKHGVALEKMRATRKVERRLAKDSDEGLFGTDELVDLVIKTSVREPLAPPVEPLRYSPDEDAGGH</sequence>
<dbReference type="NCBIfam" id="TIGR04474">
    <property type="entry name" value="tcm_partner"/>
    <property type="match status" value="1"/>
</dbReference>
<evidence type="ECO:0000313" key="1">
    <source>
        <dbReference type="EMBL" id="QZA09630.1"/>
    </source>
</evidence>
<dbReference type="Proteomes" id="UP000825008">
    <property type="component" value="Chromosome"/>
</dbReference>
<name>A0A9X7WJX2_9MYCO</name>
<dbReference type="InterPro" id="IPR031009">
    <property type="entry name" value="Tcm_partner"/>
</dbReference>
<dbReference type="EMBL" id="CP080997">
    <property type="protein sequence ID" value="QZA09630.1"/>
    <property type="molecule type" value="Genomic_DNA"/>
</dbReference>
<gene>
    <name evidence="1" type="primary">tcmP</name>
    <name evidence="1" type="ORF">K3U94_10635</name>
</gene>
<evidence type="ECO:0000313" key="2">
    <source>
        <dbReference type="Proteomes" id="UP000825008"/>
    </source>
</evidence>
<reference evidence="1" key="1">
    <citation type="submission" date="2021-08" db="EMBL/GenBank/DDBJ databases">
        <title>Whole genome sequencing of non-tuberculosis mycobacteria type-strains.</title>
        <authorList>
            <person name="Igarashi Y."/>
            <person name="Osugi A."/>
            <person name="Mitarai S."/>
        </authorList>
    </citation>
    <scope>NUCLEOTIDE SEQUENCE</scope>
    <source>
        <strain evidence="1">JCM 30995</strain>
    </source>
</reference>
<dbReference type="KEGG" id="mher:K3U94_10635"/>
<accession>A0A9X7WJX2</accession>
<dbReference type="RefSeq" id="WP_220696444.1">
    <property type="nucleotide sequence ID" value="NZ_CP080997.1"/>
</dbReference>
<protein>
    <submittedName>
        <fullName evidence="1">Three-Cys-motif partner protein TcmP</fullName>
    </submittedName>
</protein>
<proteinExistence type="predicted"/>
<dbReference type="AlphaFoldDB" id="A0A9X7WJX2"/>
<organism evidence="1 2">
    <name type="scientific">Mycolicibacter heraklionensis</name>
    <dbReference type="NCBI Taxonomy" id="512402"/>
    <lineage>
        <taxon>Bacteria</taxon>
        <taxon>Bacillati</taxon>
        <taxon>Actinomycetota</taxon>
        <taxon>Actinomycetes</taxon>
        <taxon>Mycobacteriales</taxon>
        <taxon>Mycobacteriaceae</taxon>
        <taxon>Mycolicibacter</taxon>
    </lineage>
</organism>